<keyword evidence="3" id="KW-1133">Transmembrane helix</keyword>
<dbReference type="GO" id="GO:0008270">
    <property type="term" value="F:zinc ion binding"/>
    <property type="evidence" value="ECO:0007669"/>
    <property type="project" value="UniProtKB-KW"/>
</dbReference>
<dbReference type="Proteomes" id="UP000626092">
    <property type="component" value="Unassembled WGS sequence"/>
</dbReference>
<keyword evidence="1" id="KW-0479">Metal-binding</keyword>
<evidence type="ECO:0000313" key="5">
    <source>
        <dbReference type="EMBL" id="KAF7134653.1"/>
    </source>
</evidence>
<feature type="compositionally biased region" description="Basic and acidic residues" evidence="2">
    <location>
        <begin position="368"/>
        <end position="377"/>
    </location>
</feature>
<dbReference type="SUPFAM" id="SSF57756">
    <property type="entry name" value="Retrovirus zinc finger-like domains"/>
    <property type="match status" value="1"/>
</dbReference>
<evidence type="ECO:0000313" key="6">
    <source>
        <dbReference type="Proteomes" id="UP000626092"/>
    </source>
</evidence>
<feature type="transmembrane region" description="Helical" evidence="3">
    <location>
        <begin position="228"/>
        <end position="248"/>
    </location>
</feature>
<keyword evidence="3" id="KW-0472">Membrane</keyword>
<dbReference type="EMBL" id="WJXA01000008">
    <property type="protein sequence ID" value="KAF7134653.1"/>
    <property type="molecule type" value="Genomic_DNA"/>
</dbReference>
<feature type="domain" description="CCHC-type" evidence="4">
    <location>
        <begin position="357"/>
        <end position="372"/>
    </location>
</feature>
<evidence type="ECO:0000256" key="1">
    <source>
        <dbReference type="PROSITE-ProRule" id="PRU00047"/>
    </source>
</evidence>
<evidence type="ECO:0000256" key="2">
    <source>
        <dbReference type="SAM" id="MobiDB-lite"/>
    </source>
</evidence>
<dbReference type="InterPro" id="IPR001878">
    <property type="entry name" value="Znf_CCHC"/>
</dbReference>
<feature type="transmembrane region" description="Helical" evidence="3">
    <location>
        <begin position="268"/>
        <end position="289"/>
    </location>
</feature>
<dbReference type="PANTHER" id="PTHR33133">
    <property type="entry name" value="OS08G0107100 PROTEIN-RELATED"/>
    <property type="match status" value="1"/>
</dbReference>
<dbReference type="Gene3D" id="4.10.60.10">
    <property type="entry name" value="Zinc finger, CCHC-type"/>
    <property type="match status" value="1"/>
</dbReference>
<evidence type="ECO:0000256" key="3">
    <source>
        <dbReference type="SAM" id="Phobius"/>
    </source>
</evidence>
<keyword evidence="6" id="KW-1185">Reference proteome</keyword>
<dbReference type="PANTHER" id="PTHR33133:SF3">
    <property type="entry name" value="TRANSMEMBRANE PROTEIN"/>
    <property type="match status" value="1"/>
</dbReference>
<evidence type="ECO:0000259" key="4">
    <source>
        <dbReference type="PROSITE" id="PS50158"/>
    </source>
</evidence>
<gene>
    <name evidence="5" type="ORF">RHSIM_Rhsim08G0151100</name>
</gene>
<dbReference type="GO" id="GO:0003676">
    <property type="term" value="F:nucleic acid binding"/>
    <property type="evidence" value="ECO:0007669"/>
    <property type="project" value="InterPro"/>
</dbReference>
<feature type="transmembrane region" description="Helical" evidence="3">
    <location>
        <begin position="130"/>
        <end position="162"/>
    </location>
</feature>
<dbReference type="Pfam" id="PF00098">
    <property type="entry name" value="zf-CCHC"/>
    <property type="match status" value="1"/>
</dbReference>
<feature type="transmembrane region" description="Helical" evidence="3">
    <location>
        <begin position="28"/>
        <end position="53"/>
    </location>
</feature>
<dbReference type="OrthoDB" id="687732at2759"/>
<feature type="transmembrane region" description="Helical" evidence="3">
    <location>
        <begin position="97"/>
        <end position="118"/>
    </location>
</feature>
<comment type="caution">
    <text evidence="5">The sequence shown here is derived from an EMBL/GenBank/DDBJ whole genome shotgun (WGS) entry which is preliminary data.</text>
</comment>
<dbReference type="SMART" id="SM00343">
    <property type="entry name" value="ZnF_C2HC"/>
    <property type="match status" value="1"/>
</dbReference>
<organism evidence="5 6">
    <name type="scientific">Rhododendron simsii</name>
    <name type="common">Sims's rhododendron</name>
    <dbReference type="NCBI Taxonomy" id="118357"/>
    <lineage>
        <taxon>Eukaryota</taxon>
        <taxon>Viridiplantae</taxon>
        <taxon>Streptophyta</taxon>
        <taxon>Embryophyta</taxon>
        <taxon>Tracheophyta</taxon>
        <taxon>Spermatophyta</taxon>
        <taxon>Magnoliopsida</taxon>
        <taxon>eudicotyledons</taxon>
        <taxon>Gunneridae</taxon>
        <taxon>Pentapetalae</taxon>
        <taxon>asterids</taxon>
        <taxon>Ericales</taxon>
        <taxon>Ericaceae</taxon>
        <taxon>Ericoideae</taxon>
        <taxon>Rhodoreae</taxon>
        <taxon>Rhododendron</taxon>
    </lineage>
</organism>
<accession>A0A834GHW7</accession>
<keyword evidence="3" id="KW-0812">Transmembrane</keyword>
<keyword evidence="1" id="KW-0862">Zinc</keyword>
<dbReference type="PROSITE" id="PS50158">
    <property type="entry name" value="ZF_CCHC"/>
    <property type="match status" value="1"/>
</dbReference>
<keyword evidence="1" id="KW-0863">Zinc-finger</keyword>
<sequence length="402" mass="44092">MEQNPSTFPMERSCKILRRSIHHFLKNYHYFTTISLLLAFPFSAALLISQFLLPSSPFLFTIHNHLNSLFEAAGFPPSSQLFTILNLKISQTISSSILLLPFTLSFLLISKASVIHFLSDHKNPSFSSFLSIYNSILLTQICNSFLILSANATCFSLFFVAFNCLEASGYSSTASLLFLSAAGAILYSIILANSFVVCNLALVASGMDKSGGFLAILKACVLIRGRTATALALAIPVNMALAAVEALFQYGVVRAFHTASSSTALEGILIAYMYSIIVVIDTIVNCEFFKSCKRRFRTDEEGGYAYRIGIEGRNGKTMEESFLEGRSENRKNSGNRGRSKSKGRGTLTSGRVAKDECAYCREKGHWKKDCPKKRGNDSSKANIVHSDEDDDSNLALLGSSLV</sequence>
<name>A0A834GHW7_RHOSS</name>
<dbReference type="AlphaFoldDB" id="A0A834GHW7"/>
<feature type="region of interest" description="Disordered" evidence="2">
    <location>
        <begin position="324"/>
        <end position="347"/>
    </location>
</feature>
<proteinExistence type="predicted"/>
<feature type="region of interest" description="Disordered" evidence="2">
    <location>
        <begin position="368"/>
        <end position="390"/>
    </location>
</feature>
<protein>
    <recommendedName>
        <fullName evidence="4">CCHC-type domain-containing protein</fullName>
    </recommendedName>
</protein>
<feature type="transmembrane region" description="Helical" evidence="3">
    <location>
        <begin position="174"/>
        <end position="207"/>
    </location>
</feature>
<reference evidence="5" key="1">
    <citation type="submission" date="2019-11" db="EMBL/GenBank/DDBJ databases">
        <authorList>
            <person name="Liu Y."/>
            <person name="Hou J."/>
            <person name="Li T.-Q."/>
            <person name="Guan C.-H."/>
            <person name="Wu X."/>
            <person name="Wu H.-Z."/>
            <person name="Ling F."/>
            <person name="Zhang R."/>
            <person name="Shi X.-G."/>
            <person name="Ren J.-P."/>
            <person name="Chen E.-F."/>
            <person name="Sun J.-M."/>
        </authorList>
    </citation>
    <scope>NUCLEOTIDE SEQUENCE</scope>
    <source>
        <strain evidence="5">Adult_tree_wgs_1</strain>
        <tissue evidence="5">Leaves</tissue>
    </source>
</reference>
<dbReference type="InterPro" id="IPR036875">
    <property type="entry name" value="Znf_CCHC_sf"/>
</dbReference>